<keyword evidence="2" id="KW-0378">Hydrolase</keyword>
<dbReference type="PANTHER" id="PTHR43752">
    <property type="entry name" value="BNR/ASP-BOX REPEAT FAMILY PROTEIN"/>
    <property type="match status" value="1"/>
</dbReference>
<dbReference type="RefSeq" id="WP_341674093.1">
    <property type="nucleotide sequence ID" value="NZ_JBBYHV010000002.1"/>
</dbReference>
<dbReference type="Proteomes" id="UP001497045">
    <property type="component" value="Unassembled WGS sequence"/>
</dbReference>
<dbReference type="CDD" id="cd15482">
    <property type="entry name" value="Sialidase_non-viral"/>
    <property type="match status" value="1"/>
</dbReference>
<dbReference type="SUPFAM" id="SSF50939">
    <property type="entry name" value="Sialidases"/>
    <property type="match status" value="1"/>
</dbReference>
<gene>
    <name evidence="2" type="ORF">AAEO60_12775</name>
</gene>
<dbReference type="InterPro" id="IPR036278">
    <property type="entry name" value="Sialidase_sf"/>
</dbReference>
<dbReference type="PANTHER" id="PTHR43752:SF2">
    <property type="entry name" value="BNR_ASP-BOX REPEAT FAMILY PROTEIN"/>
    <property type="match status" value="1"/>
</dbReference>
<evidence type="ECO:0000259" key="1">
    <source>
        <dbReference type="Pfam" id="PF13088"/>
    </source>
</evidence>
<accession>A0ABU9II05</accession>
<evidence type="ECO:0000313" key="2">
    <source>
        <dbReference type="EMBL" id="MEL1251543.1"/>
    </source>
</evidence>
<dbReference type="InterPro" id="IPR011040">
    <property type="entry name" value="Sialidase"/>
</dbReference>
<keyword evidence="2" id="KW-0326">Glycosidase</keyword>
<organism evidence="2 3">
    <name type="scientific">Aurantiacibacter gilvus</name>
    <dbReference type="NCBI Taxonomy" id="3139141"/>
    <lineage>
        <taxon>Bacteria</taxon>
        <taxon>Pseudomonadati</taxon>
        <taxon>Pseudomonadota</taxon>
        <taxon>Alphaproteobacteria</taxon>
        <taxon>Sphingomonadales</taxon>
        <taxon>Erythrobacteraceae</taxon>
        <taxon>Aurantiacibacter</taxon>
    </lineage>
</organism>
<protein>
    <submittedName>
        <fullName evidence="2">Exo-alpha-sialidase</fullName>
        <ecNumber evidence="2">3.2.1.18</ecNumber>
    </submittedName>
</protein>
<comment type="caution">
    <text evidence="2">The sequence shown here is derived from an EMBL/GenBank/DDBJ whole genome shotgun (WGS) entry which is preliminary data.</text>
</comment>
<keyword evidence="3" id="KW-1185">Reference proteome</keyword>
<evidence type="ECO:0000313" key="3">
    <source>
        <dbReference type="Proteomes" id="UP001497045"/>
    </source>
</evidence>
<name>A0ABU9II05_9SPHN</name>
<dbReference type="Gene3D" id="2.120.10.10">
    <property type="match status" value="1"/>
</dbReference>
<feature type="domain" description="Sialidase" evidence="1">
    <location>
        <begin position="245"/>
        <end position="349"/>
    </location>
</feature>
<dbReference type="EMBL" id="JBBYHV010000002">
    <property type="protein sequence ID" value="MEL1251543.1"/>
    <property type="molecule type" value="Genomic_DNA"/>
</dbReference>
<reference evidence="2 3" key="1">
    <citation type="submission" date="2024-04" db="EMBL/GenBank/DDBJ databases">
        <title>Aurantiacibacter sp. DGU6 16S ribosomal RNA gene Genome sequencing and assembly.</title>
        <authorList>
            <person name="Park S."/>
        </authorList>
    </citation>
    <scope>NUCLEOTIDE SEQUENCE [LARGE SCALE GENOMIC DNA]</scope>
    <source>
        <strain evidence="2 3">DGU6</strain>
    </source>
</reference>
<dbReference type="Pfam" id="PF13088">
    <property type="entry name" value="BNR_2"/>
    <property type="match status" value="1"/>
</dbReference>
<proteinExistence type="predicted"/>
<dbReference type="GO" id="GO:0004308">
    <property type="term" value="F:exo-alpha-sialidase activity"/>
    <property type="evidence" value="ECO:0007669"/>
    <property type="project" value="UniProtKB-EC"/>
</dbReference>
<sequence length="428" mass="47395">MTAAATWYVLGPAGQVTPVNQDGIPAEAMPRLTVSEIRDLPMACQRIAEGGEPDGQRRIPHRNHVYLARHDGLYFAMFSYWYGPEDQPGGIVRYATSTDGITWSEARPLAQPATGHGIIARGFVERDGRLFAWYATHTGDTFFRGGQPTSAAAQEASERNIAILESEWMGEADGWRFNRTVIEGYLNNYAPRGFDGTLTMALRDQDRQTFLATSRDDGLTWDVGPAMPVPLVPERGEPGLFLPDEPVVVSRTGNAAHVLLRNNNTFDRRLWAAEVVDGAWQAPYPLEFPAAASKFVPLDLADGSSAMIGNFEPEVHRALLHLALSGDGGESYDRLYRLALEGQYSDFGWRSPQYPHALVDGDRMLLAFSYGKRDIALCSASAEPDELERQAGFALVPRLFEGLCNRNLPRYLRQAAGYAGCREYFVWG</sequence>
<dbReference type="EC" id="3.2.1.18" evidence="2"/>